<dbReference type="PANTHER" id="PTHR14159">
    <property type="entry name" value="ATAXIN-3-RELATED"/>
    <property type="match status" value="1"/>
</dbReference>
<feature type="domain" description="Josephin" evidence="15">
    <location>
        <begin position="1"/>
        <end position="184"/>
    </location>
</feature>
<evidence type="ECO:0000256" key="1">
    <source>
        <dbReference type="ARBA" id="ARBA00000707"/>
    </source>
</evidence>
<dbReference type="GO" id="GO:0004843">
    <property type="term" value="F:cysteine-type deubiquitinase activity"/>
    <property type="evidence" value="ECO:0007669"/>
    <property type="project" value="UniProtKB-EC"/>
</dbReference>
<keyword evidence="8" id="KW-0805">Transcription regulation</keyword>
<feature type="active site" description="Proton acceptor" evidence="11">
    <location>
        <position position="119"/>
    </location>
</feature>
<dbReference type="PROSITE" id="PS50330">
    <property type="entry name" value="UIM"/>
    <property type="match status" value="1"/>
</dbReference>
<evidence type="ECO:0000313" key="16">
    <source>
        <dbReference type="EnsemblProtists" id="EOD33255"/>
    </source>
</evidence>
<comment type="subcellular location">
    <subcellularLocation>
        <location evidence="2">Nucleus</location>
    </subcellularLocation>
</comment>
<dbReference type="GO" id="GO:0016579">
    <property type="term" value="P:protein deubiquitination"/>
    <property type="evidence" value="ECO:0007669"/>
    <property type="project" value="InterPro"/>
</dbReference>
<feature type="active site" evidence="11 12">
    <location>
        <position position="134"/>
    </location>
</feature>
<name>A0A0D3KBX0_EMIH1</name>
<dbReference type="eggNOG" id="KOG2086">
    <property type="taxonomic scope" value="Eukaryota"/>
</dbReference>
<evidence type="ECO:0000256" key="12">
    <source>
        <dbReference type="PROSITE-ProRule" id="PRU00331"/>
    </source>
</evidence>
<evidence type="ECO:0000256" key="5">
    <source>
        <dbReference type="ARBA" id="ARBA00022786"/>
    </source>
</evidence>
<dbReference type="GO" id="GO:0006508">
    <property type="term" value="P:proteolysis"/>
    <property type="evidence" value="ECO:0007669"/>
    <property type="project" value="UniProtKB-KW"/>
</dbReference>
<dbReference type="RefSeq" id="XP_005785684.1">
    <property type="nucleotide sequence ID" value="XM_005785627.1"/>
</dbReference>
<dbReference type="PANTHER" id="PTHR14159:SF0">
    <property type="entry name" value="ATAXIN-3-RELATED"/>
    <property type="match status" value="1"/>
</dbReference>
<keyword evidence="10" id="KW-0539">Nucleus</keyword>
<reference evidence="17" key="1">
    <citation type="journal article" date="2013" name="Nature">
        <title>Pan genome of the phytoplankton Emiliania underpins its global distribution.</title>
        <authorList>
            <person name="Read B.A."/>
            <person name="Kegel J."/>
            <person name="Klute M.J."/>
            <person name="Kuo A."/>
            <person name="Lefebvre S.C."/>
            <person name="Maumus F."/>
            <person name="Mayer C."/>
            <person name="Miller J."/>
            <person name="Monier A."/>
            <person name="Salamov A."/>
            <person name="Young J."/>
            <person name="Aguilar M."/>
            <person name="Claverie J.M."/>
            <person name="Frickenhaus S."/>
            <person name="Gonzalez K."/>
            <person name="Herman E.K."/>
            <person name="Lin Y.C."/>
            <person name="Napier J."/>
            <person name="Ogata H."/>
            <person name="Sarno A.F."/>
            <person name="Shmutz J."/>
            <person name="Schroeder D."/>
            <person name="de Vargas C."/>
            <person name="Verret F."/>
            <person name="von Dassow P."/>
            <person name="Valentin K."/>
            <person name="Van de Peer Y."/>
            <person name="Wheeler G."/>
            <person name="Dacks J.B."/>
            <person name="Delwiche C.F."/>
            <person name="Dyhrman S.T."/>
            <person name="Glockner G."/>
            <person name="John U."/>
            <person name="Richards T."/>
            <person name="Worden A.Z."/>
            <person name="Zhang X."/>
            <person name="Grigoriev I.V."/>
            <person name="Allen A.E."/>
            <person name="Bidle K."/>
            <person name="Borodovsky M."/>
            <person name="Bowler C."/>
            <person name="Brownlee C."/>
            <person name="Cock J.M."/>
            <person name="Elias M."/>
            <person name="Gladyshev V.N."/>
            <person name="Groth M."/>
            <person name="Guda C."/>
            <person name="Hadaegh A."/>
            <person name="Iglesias-Rodriguez M.D."/>
            <person name="Jenkins J."/>
            <person name="Jones B.M."/>
            <person name="Lawson T."/>
            <person name="Leese F."/>
            <person name="Lindquist E."/>
            <person name="Lobanov A."/>
            <person name="Lomsadze A."/>
            <person name="Malik S.B."/>
            <person name="Marsh M.E."/>
            <person name="Mackinder L."/>
            <person name="Mock T."/>
            <person name="Mueller-Roeber B."/>
            <person name="Pagarete A."/>
            <person name="Parker M."/>
            <person name="Probert I."/>
            <person name="Quesneville H."/>
            <person name="Raines C."/>
            <person name="Rensing S.A."/>
            <person name="Riano-Pachon D.M."/>
            <person name="Richier S."/>
            <person name="Rokitta S."/>
            <person name="Shiraiwa Y."/>
            <person name="Soanes D.M."/>
            <person name="van der Giezen M."/>
            <person name="Wahlund T.M."/>
            <person name="Williams B."/>
            <person name="Wilson W."/>
            <person name="Wolfe G."/>
            <person name="Wurch L.L."/>
        </authorList>
    </citation>
    <scope>NUCLEOTIDE SEQUENCE</scope>
</reference>
<dbReference type="AlphaFoldDB" id="A0A0D3KBX0"/>
<sequence>MVYLYHERQEAALCGQHCLNNLLQGPHFTAGDLADIATALDQQERKLMLEAGMTAEARAFMSEDSSNVDASGNFSIQVLSQALQNVFGLALEDSRRPENRSLMQSPDAQTGFVLNRHSHWYCLRKLNNQWWSCNSTQMAPERITSSGNFSGLSSELRNLASDNWTVFVVKGDRWPQPAPRNQGAPPSNWVDPASPPRDPNEPAEFSGSTFGNAAPRQEAPKVEAFSGQGRSLGGSKRPAPAEVADLSEEEQLAMALSLSQELAGQARTPSEPIVVDEASPTTTLRARMADGSKAVIKANHTHTVDQLKRHVASLAPGVAFSLKGGFPPKPLEEGGLSLADAKLLNEVLVFCPE</sequence>
<dbReference type="GeneID" id="17278526"/>
<protein>
    <recommendedName>
        <fullName evidence="3">ubiquitinyl hydrolase 1</fullName>
        <ecNumber evidence="3">3.4.19.12</ecNumber>
    </recommendedName>
</protein>
<dbReference type="PRINTS" id="PR01233">
    <property type="entry name" value="JOSEPHIN"/>
</dbReference>
<feature type="active site" evidence="12">
    <location>
        <position position="14"/>
    </location>
</feature>
<dbReference type="InterPro" id="IPR003903">
    <property type="entry name" value="UIM_dom"/>
</dbReference>
<dbReference type="OMA" id="THEQGFI"/>
<dbReference type="Gene3D" id="1.10.287.10">
    <property type="entry name" value="S15/NS1, RNA-binding"/>
    <property type="match status" value="1"/>
</dbReference>
<dbReference type="SUPFAM" id="SSF54236">
    <property type="entry name" value="Ubiquitin-like"/>
    <property type="match status" value="1"/>
</dbReference>
<dbReference type="PaxDb" id="2903-EOD33255"/>
<keyword evidence="5" id="KW-0833">Ubl conjugation pathway</keyword>
<evidence type="ECO:0000256" key="10">
    <source>
        <dbReference type="ARBA" id="ARBA00023242"/>
    </source>
</evidence>
<evidence type="ECO:0000256" key="13">
    <source>
        <dbReference type="SAM" id="MobiDB-lite"/>
    </source>
</evidence>
<dbReference type="SMART" id="SM01246">
    <property type="entry name" value="Josephin"/>
    <property type="match status" value="1"/>
</dbReference>
<evidence type="ECO:0000256" key="7">
    <source>
        <dbReference type="ARBA" id="ARBA00022807"/>
    </source>
</evidence>
<keyword evidence="17" id="KW-1185">Reference proteome</keyword>
<feature type="active site" description="Nucleophile" evidence="11">
    <location>
        <position position="14"/>
    </location>
</feature>
<dbReference type="GO" id="GO:0005634">
    <property type="term" value="C:nucleus"/>
    <property type="evidence" value="ECO:0007669"/>
    <property type="project" value="UniProtKB-SubCell"/>
</dbReference>
<keyword evidence="9" id="KW-0804">Transcription</keyword>
<keyword evidence="6 12" id="KW-0378">Hydrolase</keyword>
<evidence type="ECO:0000256" key="4">
    <source>
        <dbReference type="ARBA" id="ARBA00022670"/>
    </source>
</evidence>
<dbReference type="Gene3D" id="3.10.20.90">
    <property type="entry name" value="Phosphatidylinositol 3-kinase Catalytic Subunit, Chain A, domain 1"/>
    <property type="match status" value="1"/>
</dbReference>
<dbReference type="InterPro" id="IPR001012">
    <property type="entry name" value="UBX_dom"/>
</dbReference>
<dbReference type="InterPro" id="IPR029071">
    <property type="entry name" value="Ubiquitin-like_domsf"/>
</dbReference>
<dbReference type="KEGG" id="ehx:EMIHUDRAFT_462657"/>
<feature type="region of interest" description="Disordered" evidence="13">
    <location>
        <begin position="174"/>
        <end position="244"/>
    </location>
</feature>
<dbReference type="PROSITE" id="PS50033">
    <property type="entry name" value="UBX"/>
    <property type="match status" value="1"/>
</dbReference>
<feature type="domain" description="UBX" evidence="14">
    <location>
        <begin position="277"/>
        <end position="351"/>
    </location>
</feature>
<evidence type="ECO:0000259" key="14">
    <source>
        <dbReference type="PROSITE" id="PS50033"/>
    </source>
</evidence>
<accession>A0A0D3KBX0</accession>
<comment type="catalytic activity">
    <reaction evidence="1">
        <text>Thiol-dependent hydrolysis of ester, thioester, amide, peptide and isopeptide bonds formed by the C-terminal Gly of ubiquitin (a 76-residue protein attached to proteins as an intracellular targeting signal).</text>
        <dbReference type="EC" id="3.4.19.12"/>
    </reaction>
</comment>
<proteinExistence type="predicted"/>
<dbReference type="eggNOG" id="KOG2935">
    <property type="taxonomic scope" value="Eukaryota"/>
</dbReference>
<evidence type="ECO:0000256" key="6">
    <source>
        <dbReference type="ARBA" id="ARBA00022801"/>
    </source>
</evidence>
<dbReference type="PROSITE" id="PS50957">
    <property type="entry name" value="JOSEPHIN"/>
    <property type="match status" value="1"/>
</dbReference>
<evidence type="ECO:0000256" key="11">
    <source>
        <dbReference type="PIRSR" id="PIRSR633865-1"/>
    </source>
</evidence>
<evidence type="ECO:0000256" key="3">
    <source>
        <dbReference type="ARBA" id="ARBA00012759"/>
    </source>
</evidence>
<dbReference type="Pfam" id="PF00789">
    <property type="entry name" value="UBX"/>
    <property type="match status" value="1"/>
</dbReference>
<feature type="active site" evidence="12">
    <location>
        <position position="119"/>
    </location>
</feature>
<dbReference type="EC" id="3.4.19.12" evidence="3"/>
<dbReference type="Gene3D" id="3.90.70.40">
    <property type="match status" value="1"/>
</dbReference>
<evidence type="ECO:0000259" key="15">
    <source>
        <dbReference type="PROSITE" id="PS50957"/>
    </source>
</evidence>
<dbReference type="Pfam" id="PF02099">
    <property type="entry name" value="Josephin"/>
    <property type="match status" value="1"/>
</dbReference>
<dbReference type="Proteomes" id="UP000013827">
    <property type="component" value="Unassembled WGS sequence"/>
</dbReference>
<evidence type="ECO:0000256" key="2">
    <source>
        <dbReference type="ARBA" id="ARBA00004123"/>
    </source>
</evidence>
<dbReference type="HOGENOM" id="CLU_050622_0_0_1"/>
<reference evidence="16" key="2">
    <citation type="submission" date="2024-10" db="UniProtKB">
        <authorList>
            <consortium name="EnsemblProtists"/>
        </authorList>
    </citation>
    <scope>IDENTIFICATION</scope>
</reference>
<keyword evidence="4" id="KW-0645">Protease</keyword>
<evidence type="ECO:0000256" key="9">
    <source>
        <dbReference type="ARBA" id="ARBA00023163"/>
    </source>
</evidence>
<evidence type="ECO:0000313" key="17">
    <source>
        <dbReference type="Proteomes" id="UP000013827"/>
    </source>
</evidence>
<dbReference type="InterPro" id="IPR006155">
    <property type="entry name" value="Josephin"/>
</dbReference>
<dbReference type="EnsemblProtists" id="EOD33255">
    <property type="protein sequence ID" value="EOD33255"/>
    <property type="gene ID" value="EMIHUDRAFT_462657"/>
</dbReference>
<keyword evidence="7" id="KW-0788">Thiol protease</keyword>
<evidence type="ECO:0000256" key="8">
    <source>
        <dbReference type="ARBA" id="ARBA00023015"/>
    </source>
</evidence>
<organism evidence="16 17">
    <name type="scientific">Emiliania huxleyi (strain CCMP1516)</name>
    <dbReference type="NCBI Taxonomy" id="280463"/>
    <lineage>
        <taxon>Eukaryota</taxon>
        <taxon>Haptista</taxon>
        <taxon>Haptophyta</taxon>
        <taxon>Prymnesiophyceae</taxon>
        <taxon>Isochrysidales</taxon>
        <taxon>Noelaerhabdaceae</taxon>
        <taxon>Emiliania</taxon>
    </lineage>
</organism>
<dbReference type="InterPro" id="IPR033865">
    <property type="entry name" value="Ataxin-3"/>
</dbReference>
<dbReference type="STRING" id="2903.R1F2X8"/>